<keyword evidence="7" id="KW-0812">Transmembrane</keyword>
<evidence type="ECO:0000256" key="5">
    <source>
        <dbReference type="ARBA" id="ARBA00023157"/>
    </source>
</evidence>
<evidence type="ECO:0000256" key="3">
    <source>
        <dbReference type="ARBA" id="ARBA00022837"/>
    </source>
</evidence>
<dbReference type="OMA" id="SERRYEW"/>
<keyword evidence="7" id="KW-0472">Membrane</keyword>
<dbReference type="HOGENOM" id="CLU_049894_3_0_1"/>
<feature type="region of interest" description="Disordered" evidence="6">
    <location>
        <begin position="60"/>
        <end position="122"/>
    </location>
</feature>
<dbReference type="AlphaFoldDB" id="F7CIY3"/>
<dbReference type="PROSITE" id="PS50041">
    <property type="entry name" value="C_TYPE_LECTIN_2"/>
    <property type="match status" value="1"/>
</dbReference>
<dbReference type="Pfam" id="PF00059">
    <property type="entry name" value="Lectin_C"/>
    <property type="match status" value="1"/>
</dbReference>
<accession>F7CIY3</accession>
<dbReference type="GO" id="GO:0030246">
    <property type="term" value="F:carbohydrate binding"/>
    <property type="evidence" value="ECO:0007669"/>
    <property type="project" value="UniProtKB-KW"/>
</dbReference>
<dbReference type="Gene3D" id="3.10.100.10">
    <property type="entry name" value="Mannose-Binding Protein A, subunit A"/>
    <property type="match status" value="1"/>
</dbReference>
<dbReference type="InterPro" id="IPR018378">
    <property type="entry name" value="C-type_lectin_CS"/>
</dbReference>
<dbReference type="InterPro" id="IPR001304">
    <property type="entry name" value="C-type_lectin-like"/>
</dbReference>
<keyword evidence="2" id="KW-0430">Lectin</keyword>
<evidence type="ECO:0000256" key="2">
    <source>
        <dbReference type="ARBA" id="ARBA00022734"/>
    </source>
</evidence>
<feature type="domain" description="C-type lectin" evidence="8">
    <location>
        <begin position="153"/>
        <end position="267"/>
    </location>
</feature>
<dbReference type="SMART" id="SM00034">
    <property type="entry name" value="CLECT"/>
    <property type="match status" value="1"/>
</dbReference>
<dbReference type="GO" id="GO:0005615">
    <property type="term" value="C:extracellular space"/>
    <property type="evidence" value="ECO:0000318"/>
    <property type="project" value="GO_Central"/>
</dbReference>
<keyword evidence="3" id="KW-0106">Calcium</keyword>
<dbReference type="PANTHER" id="PTHR24024:SF15">
    <property type="entry name" value="PULMONARY SURFACTANT-ASSOCIATED PROTEIN D"/>
    <property type="match status" value="1"/>
</dbReference>
<evidence type="ECO:0000313" key="10">
    <source>
        <dbReference type="Proteomes" id="UP000002280"/>
    </source>
</evidence>
<keyword evidence="1" id="KW-0732">Signal</keyword>
<evidence type="ECO:0000313" key="9">
    <source>
        <dbReference type="Ensembl" id="ENSMODP00000001524.3"/>
    </source>
</evidence>
<keyword evidence="10" id="KW-1185">Reference proteome</keyword>
<protein>
    <recommendedName>
        <fullName evidence="8">C-type lectin domain-containing protein</fullName>
    </recommendedName>
</protein>
<dbReference type="InterPro" id="IPR016187">
    <property type="entry name" value="CTDL_fold"/>
</dbReference>
<name>F7CIY3_MONDO</name>
<feature type="compositionally biased region" description="Basic and acidic residues" evidence="6">
    <location>
        <begin position="60"/>
        <end position="84"/>
    </location>
</feature>
<dbReference type="InterPro" id="IPR051077">
    <property type="entry name" value="Ca-dependent_lectin"/>
</dbReference>
<keyword evidence="4" id="KW-0176">Collagen</keyword>
<sequence length="270" mass="29304">HLIEYCLIEVRNTNTTRIMLLLYLSALILFISPLAAQDEVTTPSNEKESSGACTLIVCEPGERGLPGRDGIDGKQGPKGEKGDPGPRGLGFPRKPGPIEPCGENGSLGDPGPKGEPGEKGDPLPAILSAEQIHMYVYFIPCVFFLVYLNGQAHGKKIYKTTGTEHSFDEAVDICNKAGAIVASPKSKAENQAIQDILSRYKKSAFLGMTDRKTEGKFVYQTGEPLVYSNWKSGEPNNKGGGENCIEMVPSGKWNDMPCEESFLTICEFEV</sequence>
<dbReference type="PANTHER" id="PTHR24024">
    <property type="entry name" value="PULMONARY SURFACTANT-ASSOCIATED PROTEIN A"/>
    <property type="match status" value="1"/>
</dbReference>
<dbReference type="STRING" id="13616.ENSMODP00000001524"/>
<evidence type="ECO:0000259" key="8">
    <source>
        <dbReference type="PROSITE" id="PS50041"/>
    </source>
</evidence>
<feature type="transmembrane region" description="Helical" evidence="7">
    <location>
        <begin position="18"/>
        <end position="36"/>
    </location>
</feature>
<dbReference type="InterPro" id="IPR016186">
    <property type="entry name" value="C-type_lectin-like/link_sf"/>
</dbReference>
<dbReference type="GO" id="GO:0043129">
    <property type="term" value="P:surfactant homeostasis"/>
    <property type="evidence" value="ECO:0000318"/>
    <property type="project" value="GO_Central"/>
</dbReference>
<dbReference type="PROSITE" id="PS00615">
    <property type="entry name" value="C_TYPE_LECTIN_1"/>
    <property type="match status" value="1"/>
</dbReference>
<reference evidence="9 10" key="1">
    <citation type="journal article" date="2007" name="Nature">
        <title>Genome of the marsupial Monodelphis domestica reveals innovation in non-coding sequences.</title>
        <authorList>
            <person name="Mikkelsen T.S."/>
            <person name="Wakefield M.J."/>
            <person name="Aken B."/>
            <person name="Amemiya C.T."/>
            <person name="Chang J.L."/>
            <person name="Duke S."/>
            <person name="Garber M."/>
            <person name="Gentles A.J."/>
            <person name="Goodstadt L."/>
            <person name="Heger A."/>
            <person name="Jurka J."/>
            <person name="Kamal M."/>
            <person name="Mauceli E."/>
            <person name="Searle S.M."/>
            <person name="Sharpe T."/>
            <person name="Baker M.L."/>
            <person name="Batzer M.A."/>
            <person name="Benos P.V."/>
            <person name="Belov K."/>
            <person name="Clamp M."/>
            <person name="Cook A."/>
            <person name="Cuff J."/>
            <person name="Das R."/>
            <person name="Davidow L."/>
            <person name="Deakin J.E."/>
            <person name="Fazzari M.J."/>
            <person name="Glass J.L."/>
            <person name="Grabherr M."/>
            <person name="Greally J.M."/>
            <person name="Gu W."/>
            <person name="Hore T.A."/>
            <person name="Huttley G.A."/>
            <person name="Kleber M."/>
            <person name="Jirtle R.L."/>
            <person name="Koina E."/>
            <person name="Lee J.T."/>
            <person name="Mahony S."/>
            <person name="Marra M.A."/>
            <person name="Miller R.D."/>
            <person name="Nicholls R.D."/>
            <person name="Oda M."/>
            <person name="Papenfuss A.T."/>
            <person name="Parra Z.E."/>
            <person name="Pollock D.D."/>
            <person name="Ray D.A."/>
            <person name="Schein J.E."/>
            <person name="Speed T.P."/>
            <person name="Thompson K."/>
            <person name="VandeBerg J.L."/>
            <person name="Wade C.M."/>
            <person name="Walker J.A."/>
            <person name="Waters P.D."/>
            <person name="Webber C."/>
            <person name="Weidman J.R."/>
            <person name="Xie X."/>
            <person name="Zody M.C."/>
            <person name="Baldwin J."/>
            <person name="Abdouelleil A."/>
            <person name="Abdulkadir J."/>
            <person name="Abebe A."/>
            <person name="Abera B."/>
            <person name="Abreu J."/>
            <person name="Acer S.C."/>
            <person name="Aftuck L."/>
            <person name="Alexander A."/>
            <person name="An P."/>
            <person name="Anderson E."/>
            <person name="Anderson S."/>
            <person name="Arachi H."/>
            <person name="Azer M."/>
            <person name="Bachantsang P."/>
            <person name="Barry A."/>
            <person name="Bayul T."/>
            <person name="Berlin A."/>
            <person name="Bessette D."/>
            <person name="Bloom T."/>
            <person name="Bloom T."/>
            <person name="Boguslavskiy L."/>
            <person name="Bonnet C."/>
            <person name="Boukhgalter B."/>
            <person name="Bourzgui I."/>
            <person name="Brown A."/>
            <person name="Cahill P."/>
            <person name="Channer S."/>
            <person name="Cheshatsang Y."/>
            <person name="Chuda L."/>
            <person name="Citroen M."/>
            <person name="Collymore A."/>
            <person name="Cooke P."/>
            <person name="Costello M."/>
            <person name="D'Aco K."/>
            <person name="Daza R."/>
            <person name="De Haan G."/>
            <person name="DeGray S."/>
            <person name="DeMaso C."/>
            <person name="Dhargay N."/>
            <person name="Dooley K."/>
            <person name="Dooley E."/>
            <person name="Doricent M."/>
            <person name="Dorje P."/>
            <person name="Dorjee K."/>
            <person name="Dupes A."/>
            <person name="Elong R."/>
            <person name="Falk J."/>
            <person name="Farina A."/>
            <person name="Faro S."/>
            <person name="Ferguson D."/>
            <person name="Fisher S."/>
            <person name="Foley C.D."/>
            <person name="Franke A."/>
            <person name="Friedrich D."/>
            <person name="Gadbois L."/>
            <person name="Gearin G."/>
            <person name="Gearin C.R."/>
            <person name="Giannoukos G."/>
            <person name="Goode T."/>
            <person name="Graham J."/>
            <person name="Grandbois E."/>
            <person name="Grewal S."/>
            <person name="Gyaltsen K."/>
            <person name="Hafez N."/>
            <person name="Hagos B."/>
            <person name="Hall J."/>
            <person name="Henson C."/>
            <person name="Hollinger A."/>
            <person name="Honan T."/>
            <person name="Huard M.D."/>
            <person name="Hughes L."/>
            <person name="Hurhula B."/>
            <person name="Husby M.E."/>
            <person name="Kamat A."/>
            <person name="Kanga B."/>
            <person name="Kashin S."/>
            <person name="Khazanovich D."/>
            <person name="Kisner P."/>
            <person name="Lance K."/>
            <person name="Lara M."/>
            <person name="Lee W."/>
            <person name="Lennon N."/>
            <person name="Letendre F."/>
            <person name="LeVine R."/>
            <person name="Lipovsky A."/>
            <person name="Liu X."/>
            <person name="Liu J."/>
            <person name="Liu S."/>
            <person name="Lokyitsang T."/>
            <person name="Lokyitsang Y."/>
            <person name="Lubonja R."/>
            <person name="Lui A."/>
            <person name="MacDonald P."/>
            <person name="Magnisalis V."/>
            <person name="Maru K."/>
            <person name="Matthews C."/>
            <person name="McCusker W."/>
            <person name="McDonough S."/>
            <person name="Mehta T."/>
            <person name="Meldrim J."/>
            <person name="Meneus L."/>
            <person name="Mihai O."/>
            <person name="Mihalev A."/>
            <person name="Mihova T."/>
            <person name="Mittelman R."/>
            <person name="Mlenga V."/>
            <person name="Montmayeur A."/>
            <person name="Mulrain L."/>
            <person name="Navidi A."/>
            <person name="Naylor J."/>
            <person name="Negash T."/>
            <person name="Nguyen T."/>
            <person name="Nguyen N."/>
            <person name="Nicol R."/>
            <person name="Norbu C."/>
            <person name="Norbu N."/>
            <person name="Novod N."/>
            <person name="O'Neill B."/>
            <person name="Osman S."/>
            <person name="Markiewicz E."/>
            <person name="Oyono O.L."/>
            <person name="Patti C."/>
            <person name="Phunkhang P."/>
            <person name="Pierre F."/>
            <person name="Priest M."/>
            <person name="Raghuraman S."/>
            <person name="Rege F."/>
            <person name="Reyes R."/>
            <person name="Rise C."/>
            <person name="Rogov P."/>
            <person name="Ross K."/>
            <person name="Ryan E."/>
            <person name="Settipalli S."/>
            <person name="Shea T."/>
            <person name="Sherpa N."/>
            <person name="Shi L."/>
            <person name="Shih D."/>
            <person name="Sparrow T."/>
            <person name="Spaulding J."/>
            <person name="Stalker J."/>
            <person name="Stange-Thomann N."/>
            <person name="Stavropoulos S."/>
            <person name="Stone C."/>
            <person name="Strader C."/>
            <person name="Tesfaye S."/>
            <person name="Thomson T."/>
            <person name="Thoulutsang Y."/>
            <person name="Thoulutsang D."/>
            <person name="Topham K."/>
            <person name="Topping I."/>
            <person name="Tsamla T."/>
            <person name="Vassiliev H."/>
            <person name="Vo A."/>
            <person name="Wangchuk T."/>
            <person name="Wangdi T."/>
            <person name="Weiand M."/>
            <person name="Wilkinson J."/>
            <person name="Wilson A."/>
            <person name="Yadav S."/>
            <person name="Young G."/>
            <person name="Yu Q."/>
            <person name="Zembek L."/>
            <person name="Zhong D."/>
            <person name="Zimmer A."/>
            <person name="Zwirko Z."/>
            <person name="Jaffe D.B."/>
            <person name="Alvarez P."/>
            <person name="Brockman W."/>
            <person name="Butler J."/>
            <person name="Chin C."/>
            <person name="Gnerre S."/>
            <person name="MacCallum I."/>
            <person name="Graves J.A."/>
            <person name="Ponting C.P."/>
            <person name="Breen M."/>
            <person name="Samollow P.B."/>
            <person name="Lander E.S."/>
            <person name="Lindblad-Toh K."/>
        </authorList>
    </citation>
    <scope>NUCLEOTIDE SEQUENCE [LARGE SCALE GENOMIC DNA]</scope>
</reference>
<dbReference type="Bgee" id="ENSMODG00000001269">
    <property type="expression patterns" value="Expressed in spermatocyte and 3 other cell types or tissues"/>
</dbReference>
<keyword evidence="5" id="KW-1015">Disulfide bond</keyword>
<feature type="transmembrane region" description="Helical" evidence="7">
    <location>
        <begin position="132"/>
        <end position="150"/>
    </location>
</feature>
<dbReference type="eggNOG" id="KOG4297">
    <property type="taxonomic scope" value="Eukaryota"/>
</dbReference>
<dbReference type="GO" id="GO:0005771">
    <property type="term" value="C:multivesicular body"/>
    <property type="evidence" value="ECO:0000318"/>
    <property type="project" value="GO_Central"/>
</dbReference>
<reference evidence="9" key="3">
    <citation type="submission" date="2025-09" db="UniProtKB">
        <authorList>
            <consortium name="Ensembl"/>
        </authorList>
    </citation>
    <scope>IDENTIFICATION</scope>
</reference>
<dbReference type="InParanoid" id="F7CIY3"/>
<evidence type="ECO:0000256" key="4">
    <source>
        <dbReference type="ARBA" id="ARBA00023119"/>
    </source>
</evidence>
<organism evidence="9 10">
    <name type="scientific">Monodelphis domestica</name>
    <name type="common">Gray short-tailed opossum</name>
    <dbReference type="NCBI Taxonomy" id="13616"/>
    <lineage>
        <taxon>Eukaryota</taxon>
        <taxon>Metazoa</taxon>
        <taxon>Chordata</taxon>
        <taxon>Craniata</taxon>
        <taxon>Vertebrata</taxon>
        <taxon>Euteleostomi</taxon>
        <taxon>Mammalia</taxon>
        <taxon>Metatheria</taxon>
        <taxon>Didelphimorphia</taxon>
        <taxon>Didelphidae</taxon>
        <taxon>Monodelphis</taxon>
    </lineage>
</organism>
<dbReference type="SUPFAM" id="SSF56436">
    <property type="entry name" value="C-type lectin-like"/>
    <property type="match status" value="1"/>
</dbReference>
<dbReference type="FunFam" id="3.10.100.10:FF:000045">
    <property type="entry name" value="Pulmonary surfactant-associated protein D"/>
    <property type="match status" value="1"/>
</dbReference>
<evidence type="ECO:0000256" key="1">
    <source>
        <dbReference type="ARBA" id="ARBA00022729"/>
    </source>
</evidence>
<proteinExistence type="predicted"/>
<evidence type="ECO:0000256" key="7">
    <source>
        <dbReference type="SAM" id="Phobius"/>
    </source>
</evidence>
<dbReference type="GeneTree" id="ENSGT00940000155748"/>
<evidence type="ECO:0000256" key="6">
    <source>
        <dbReference type="SAM" id="MobiDB-lite"/>
    </source>
</evidence>
<dbReference type="Ensembl" id="ENSMODT00000001556.3">
    <property type="protein sequence ID" value="ENSMODP00000001524.3"/>
    <property type="gene ID" value="ENSMODG00000001269.4"/>
</dbReference>
<reference evidence="9" key="2">
    <citation type="submission" date="2025-08" db="UniProtKB">
        <authorList>
            <consortium name="Ensembl"/>
        </authorList>
    </citation>
    <scope>IDENTIFICATION</scope>
</reference>
<dbReference type="Proteomes" id="UP000002280">
    <property type="component" value="Chromosome 1"/>
</dbReference>
<dbReference type="GO" id="GO:0050766">
    <property type="term" value="P:positive regulation of phagocytosis"/>
    <property type="evidence" value="ECO:0000318"/>
    <property type="project" value="GO_Central"/>
</dbReference>
<keyword evidence="7" id="KW-1133">Transmembrane helix</keyword>
<dbReference type="GO" id="GO:0005581">
    <property type="term" value="C:collagen trimer"/>
    <property type="evidence" value="ECO:0007669"/>
    <property type="project" value="UniProtKB-KW"/>
</dbReference>